<dbReference type="Proteomes" id="UP000815325">
    <property type="component" value="Unassembled WGS sequence"/>
</dbReference>
<reference evidence="1" key="1">
    <citation type="submission" date="2017-08" db="EMBL/GenBank/DDBJ databases">
        <authorList>
            <person name="Polle J.E."/>
            <person name="Barry K."/>
            <person name="Cushman J."/>
            <person name="Schmutz J."/>
            <person name="Tran D."/>
            <person name="Hathwaick L.T."/>
            <person name="Yim W.C."/>
            <person name="Jenkins J."/>
            <person name="Mckie-Krisberg Z.M."/>
            <person name="Prochnik S."/>
            <person name="Lindquist E."/>
            <person name="Dockter R.B."/>
            <person name="Adam C."/>
            <person name="Molina H."/>
            <person name="Bunkerborg J."/>
            <person name="Jin E."/>
            <person name="Buchheim M."/>
            <person name="Magnuson J."/>
        </authorList>
    </citation>
    <scope>NUCLEOTIDE SEQUENCE</scope>
    <source>
        <strain evidence="1">CCAP 19/18</strain>
    </source>
</reference>
<evidence type="ECO:0000313" key="2">
    <source>
        <dbReference type="Proteomes" id="UP000815325"/>
    </source>
</evidence>
<dbReference type="EMBL" id="MU070150">
    <property type="protein sequence ID" value="KAF5829505.1"/>
    <property type="molecule type" value="Genomic_DNA"/>
</dbReference>
<evidence type="ECO:0000313" key="1">
    <source>
        <dbReference type="EMBL" id="KAF5829505.1"/>
    </source>
</evidence>
<accession>A0ABQ7G4G7</accession>
<keyword evidence="2" id="KW-1185">Reference proteome</keyword>
<organism evidence="1 2">
    <name type="scientific">Dunaliella salina</name>
    <name type="common">Green alga</name>
    <name type="synonym">Protococcus salinus</name>
    <dbReference type="NCBI Taxonomy" id="3046"/>
    <lineage>
        <taxon>Eukaryota</taxon>
        <taxon>Viridiplantae</taxon>
        <taxon>Chlorophyta</taxon>
        <taxon>core chlorophytes</taxon>
        <taxon>Chlorophyceae</taxon>
        <taxon>CS clade</taxon>
        <taxon>Chlamydomonadales</taxon>
        <taxon>Dunaliellaceae</taxon>
        <taxon>Dunaliella</taxon>
    </lineage>
</organism>
<protein>
    <submittedName>
        <fullName evidence="1">Uncharacterized protein</fullName>
    </submittedName>
</protein>
<name>A0ABQ7G4G7_DUNSA</name>
<proteinExistence type="predicted"/>
<sequence>MPGQPVAVCVPVEPHQLQASCEQSPPQTPVSGLPDEIEPGFEGAKEVGSLVFGSVKRYETHEAFTADEHLHRVPAGSRFGWIPGCTECLCGWEIVQSTWHEPCPVSVRLRRFHRSIFRSV</sequence>
<gene>
    <name evidence="1" type="ORF">DUNSADRAFT_15974</name>
</gene>
<comment type="caution">
    <text evidence="1">The sequence shown here is derived from an EMBL/GenBank/DDBJ whole genome shotgun (WGS) entry which is preliminary data.</text>
</comment>